<dbReference type="GO" id="GO:0046872">
    <property type="term" value="F:metal ion binding"/>
    <property type="evidence" value="ECO:0007669"/>
    <property type="project" value="UniProtKB-KW"/>
</dbReference>
<dbReference type="GO" id="GO:0005829">
    <property type="term" value="C:cytosol"/>
    <property type="evidence" value="ECO:0007669"/>
    <property type="project" value="TreeGrafter"/>
</dbReference>
<comment type="caution">
    <text evidence="4">The sequence shown here is derived from an EMBL/GenBank/DDBJ whole genome shotgun (WGS) entry which is preliminary data.</text>
</comment>
<dbReference type="Pfam" id="PF00596">
    <property type="entry name" value="Aldolase_II"/>
    <property type="match status" value="1"/>
</dbReference>
<evidence type="ECO:0000259" key="3">
    <source>
        <dbReference type="SMART" id="SM01007"/>
    </source>
</evidence>
<evidence type="ECO:0000256" key="2">
    <source>
        <dbReference type="ARBA" id="ARBA00023239"/>
    </source>
</evidence>
<dbReference type="SUPFAM" id="SSF53639">
    <property type="entry name" value="AraD/HMP-PK domain-like"/>
    <property type="match status" value="1"/>
</dbReference>
<evidence type="ECO:0000256" key="1">
    <source>
        <dbReference type="ARBA" id="ARBA00022723"/>
    </source>
</evidence>
<feature type="domain" description="Class II aldolase/adducin N-terminal" evidence="3">
    <location>
        <begin position="9"/>
        <end position="187"/>
    </location>
</feature>
<name>A0A2J0L4L9_9BACT</name>
<sequence length="199" mass="21832">MNKKSIILKDLVNFGKACYGNSLIICGGGNISAKAGSKIYIKREGVSLQHAAPRDFMPISIKEASAVFTGNFRPSKEFRMHLACFKVRPDIGAVIHTHPVFSTAMGNASRSLLKDFTYELKYTMNSEVPCVKNIEPGTGVLAEEVGKKIKNANGVILSNHGIVTVGKTLEEAFNRNLALERAAKVYILTRILRFIESKT</sequence>
<dbReference type="InterPro" id="IPR050197">
    <property type="entry name" value="Aldolase_class_II_sugar_metab"/>
</dbReference>
<dbReference type="InterPro" id="IPR001303">
    <property type="entry name" value="Aldolase_II/adducin_N"/>
</dbReference>
<dbReference type="InterPro" id="IPR036409">
    <property type="entry name" value="Aldolase_II/adducin_N_sf"/>
</dbReference>
<accession>A0A2J0L4L9</accession>
<evidence type="ECO:0000313" key="4">
    <source>
        <dbReference type="EMBL" id="PIU42256.1"/>
    </source>
</evidence>
<keyword evidence="1" id="KW-0479">Metal-binding</keyword>
<protein>
    <submittedName>
        <fullName evidence="4">Class II aldolase family protein</fullName>
    </submittedName>
</protein>
<dbReference type="PANTHER" id="PTHR22789:SF0">
    <property type="entry name" value="3-OXO-TETRONATE 4-PHOSPHATE DECARBOXYLASE-RELATED"/>
    <property type="match status" value="1"/>
</dbReference>
<dbReference type="Gene3D" id="3.40.225.10">
    <property type="entry name" value="Class II aldolase/adducin N-terminal domain"/>
    <property type="match status" value="1"/>
</dbReference>
<reference evidence="4 5" key="1">
    <citation type="submission" date="2017-09" db="EMBL/GenBank/DDBJ databases">
        <title>Depth-based differentiation of microbial function through sediment-hosted aquifers and enrichment of novel symbionts in the deep terrestrial subsurface.</title>
        <authorList>
            <person name="Probst A.J."/>
            <person name="Ladd B."/>
            <person name="Jarett J.K."/>
            <person name="Geller-Mcgrath D.E."/>
            <person name="Sieber C.M."/>
            <person name="Emerson J.B."/>
            <person name="Anantharaman K."/>
            <person name="Thomas B.C."/>
            <person name="Malmstrom R."/>
            <person name="Stieglmeier M."/>
            <person name="Klingl A."/>
            <person name="Woyke T."/>
            <person name="Ryan C.M."/>
            <person name="Banfield J.F."/>
        </authorList>
    </citation>
    <scope>NUCLEOTIDE SEQUENCE [LARGE SCALE GENOMIC DNA]</scope>
    <source>
        <strain evidence="4">CG07_land_8_20_14_0_80_42_15</strain>
    </source>
</reference>
<organism evidence="4 5">
    <name type="scientific">Candidatus Aquitaenariimonas noxiae</name>
    <dbReference type="NCBI Taxonomy" id="1974741"/>
    <lineage>
        <taxon>Bacteria</taxon>
        <taxon>Pseudomonadati</taxon>
        <taxon>Candidatus Omnitrophota</taxon>
        <taxon>Candidatus Aquitaenariimonas</taxon>
    </lineage>
</organism>
<dbReference type="SMART" id="SM01007">
    <property type="entry name" value="Aldolase_II"/>
    <property type="match status" value="1"/>
</dbReference>
<evidence type="ECO:0000313" key="5">
    <source>
        <dbReference type="Proteomes" id="UP000230052"/>
    </source>
</evidence>
<dbReference type="EMBL" id="PEWV01000013">
    <property type="protein sequence ID" value="PIU42256.1"/>
    <property type="molecule type" value="Genomic_DNA"/>
</dbReference>
<keyword evidence="2" id="KW-0456">Lyase</keyword>
<gene>
    <name evidence="4" type="ORF">COS99_01235</name>
</gene>
<dbReference type="GO" id="GO:0016832">
    <property type="term" value="F:aldehyde-lyase activity"/>
    <property type="evidence" value="ECO:0007669"/>
    <property type="project" value="TreeGrafter"/>
</dbReference>
<dbReference type="AlphaFoldDB" id="A0A2J0L4L9"/>
<dbReference type="GO" id="GO:0019323">
    <property type="term" value="P:pentose catabolic process"/>
    <property type="evidence" value="ECO:0007669"/>
    <property type="project" value="TreeGrafter"/>
</dbReference>
<dbReference type="Proteomes" id="UP000230052">
    <property type="component" value="Unassembled WGS sequence"/>
</dbReference>
<dbReference type="PANTHER" id="PTHR22789">
    <property type="entry name" value="FUCULOSE PHOSPHATE ALDOLASE"/>
    <property type="match status" value="1"/>
</dbReference>
<proteinExistence type="predicted"/>